<proteinExistence type="predicted"/>
<reference evidence="1 2" key="1">
    <citation type="submission" date="2021-05" db="EMBL/GenBank/DDBJ databases">
        <title>Genome Assembly of Synthetic Allotetraploid Brassica napus Reveals Homoeologous Exchanges between Subgenomes.</title>
        <authorList>
            <person name="Davis J.T."/>
        </authorList>
    </citation>
    <scope>NUCLEOTIDE SEQUENCE [LARGE SCALE GENOMIC DNA]</scope>
    <source>
        <strain evidence="2">cv. Da-Ae</strain>
        <tissue evidence="1">Seedling</tissue>
    </source>
</reference>
<keyword evidence="2" id="KW-1185">Reference proteome</keyword>
<evidence type="ECO:0000313" key="2">
    <source>
        <dbReference type="Proteomes" id="UP000824890"/>
    </source>
</evidence>
<evidence type="ECO:0000313" key="1">
    <source>
        <dbReference type="EMBL" id="KAH0879125.1"/>
    </source>
</evidence>
<name>A0ABQ7ZFW3_BRANA</name>
<accession>A0ABQ7ZFW3</accession>
<organism evidence="1 2">
    <name type="scientific">Brassica napus</name>
    <name type="common">Rape</name>
    <dbReference type="NCBI Taxonomy" id="3708"/>
    <lineage>
        <taxon>Eukaryota</taxon>
        <taxon>Viridiplantae</taxon>
        <taxon>Streptophyta</taxon>
        <taxon>Embryophyta</taxon>
        <taxon>Tracheophyta</taxon>
        <taxon>Spermatophyta</taxon>
        <taxon>Magnoliopsida</taxon>
        <taxon>eudicotyledons</taxon>
        <taxon>Gunneridae</taxon>
        <taxon>Pentapetalae</taxon>
        <taxon>rosids</taxon>
        <taxon>malvids</taxon>
        <taxon>Brassicales</taxon>
        <taxon>Brassicaceae</taxon>
        <taxon>Brassiceae</taxon>
        <taxon>Brassica</taxon>
    </lineage>
</organism>
<gene>
    <name evidence="1" type="ORF">HID58_066519</name>
</gene>
<protein>
    <submittedName>
        <fullName evidence="1">Uncharacterized protein</fullName>
    </submittedName>
</protein>
<comment type="caution">
    <text evidence="1">The sequence shown here is derived from an EMBL/GenBank/DDBJ whole genome shotgun (WGS) entry which is preliminary data.</text>
</comment>
<dbReference type="EMBL" id="JAGKQM010000015">
    <property type="protein sequence ID" value="KAH0879125.1"/>
    <property type="molecule type" value="Genomic_DNA"/>
</dbReference>
<sequence>MTDNRVIFFCNISLPSSGCGDRRIRIWSNTYLDKYAKPEYEIGFPGVLELVKEKPQVTSFAVTSGCFSFGSSTTDSFKVSSLLTSAVEVVFSVESKEGGVVGEEARLTSAEDRLSHSAIPAEVGLVIGKLSSVLDCGFVFERACSVLGTRDDKRKPSKSKSQSSESYSLSIDRDSIDYIEEGLSAFDIWLQRKGKPLILISSSSEKSKLASVSKVVPGKRTVRRHFSFSYESLFFLDLVLKYMV</sequence>
<dbReference type="Proteomes" id="UP000824890">
    <property type="component" value="Unassembled WGS sequence"/>
</dbReference>